<dbReference type="PROSITE" id="PS51710">
    <property type="entry name" value="G_OBG"/>
    <property type="match status" value="1"/>
</dbReference>
<dbReference type="InterPro" id="IPR023192">
    <property type="entry name" value="TGS-like_dom_sf"/>
</dbReference>
<dbReference type="InterPro" id="IPR013029">
    <property type="entry name" value="YchF_C"/>
</dbReference>
<feature type="domain" description="OBG-type G" evidence="6">
    <location>
        <begin position="3"/>
        <end position="267"/>
    </location>
</feature>
<dbReference type="Gene3D" id="3.40.50.300">
    <property type="entry name" value="P-loop containing nucleotide triphosphate hydrolases"/>
    <property type="match status" value="1"/>
</dbReference>
<dbReference type="FunFam" id="3.10.20.30:FF:000001">
    <property type="entry name" value="Ribosome-binding ATPase YchF"/>
    <property type="match status" value="1"/>
</dbReference>
<dbReference type="PIRSF" id="PIRSF006641">
    <property type="entry name" value="CHP00092"/>
    <property type="match status" value="1"/>
</dbReference>
<comment type="similarity">
    <text evidence="5">Belongs to the TRAFAC class OBG-HflX-like GTPase superfamily. OBG GTPase family. YchF/OLA1 subfamily.</text>
</comment>
<evidence type="ECO:0000256" key="4">
    <source>
        <dbReference type="ARBA" id="ARBA00022842"/>
    </source>
</evidence>
<evidence type="ECO:0000256" key="3">
    <source>
        <dbReference type="ARBA" id="ARBA00022840"/>
    </source>
</evidence>
<dbReference type="GO" id="GO:0016887">
    <property type="term" value="F:ATP hydrolysis activity"/>
    <property type="evidence" value="ECO:0007669"/>
    <property type="project" value="UniProtKB-UniRule"/>
</dbReference>
<dbReference type="InterPro" id="IPR006073">
    <property type="entry name" value="GTP-bd"/>
</dbReference>
<dbReference type="CDD" id="cd01900">
    <property type="entry name" value="YchF"/>
    <property type="match status" value="1"/>
</dbReference>
<evidence type="ECO:0000256" key="2">
    <source>
        <dbReference type="ARBA" id="ARBA00022741"/>
    </source>
</evidence>
<proteinExistence type="inferred from homology"/>
<name>A0A554JDI2_9BACT</name>
<dbReference type="Gene3D" id="3.10.20.30">
    <property type="match status" value="1"/>
</dbReference>
<comment type="function">
    <text evidence="5">ATPase that binds to both the 70S ribosome and the 50S ribosomal subunit in a nucleotide-independent manner.</text>
</comment>
<dbReference type="EMBL" id="VMFD01000008">
    <property type="protein sequence ID" value="TSC66389.1"/>
    <property type="molecule type" value="Genomic_DNA"/>
</dbReference>
<dbReference type="GO" id="GO:0005524">
    <property type="term" value="F:ATP binding"/>
    <property type="evidence" value="ECO:0007669"/>
    <property type="project" value="UniProtKB-UniRule"/>
</dbReference>
<protein>
    <recommendedName>
        <fullName evidence="5">Ribosome-binding ATPase YchF</fullName>
    </recommendedName>
</protein>
<comment type="caution">
    <text evidence="7">The sequence shown here is derived from an EMBL/GenBank/DDBJ whole genome shotgun (WGS) entry which is preliminary data.</text>
</comment>
<keyword evidence="1" id="KW-0479">Metal-binding</keyword>
<evidence type="ECO:0000313" key="8">
    <source>
        <dbReference type="Proteomes" id="UP000316253"/>
    </source>
</evidence>
<dbReference type="GO" id="GO:0043023">
    <property type="term" value="F:ribosomal large subunit binding"/>
    <property type="evidence" value="ECO:0007669"/>
    <property type="project" value="UniProtKB-UniRule"/>
</dbReference>
<dbReference type="CDD" id="cd04867">
    <property type="entry name" value="TGS_YchF_OLA1"/>
    <property type="match status" value="1"/>
</dbReference>
<dbReference type="NCBIfam" id="TIGR00092">
    <property type="entry name" value="redox-regulated ATPase YchF"/>
    <property type="match status" value="1"/>
</dbReference>
<dbReference type="InterPro" id="IPR012676">
    <property type="entry name" value="TGS-like"/>
</dbReference>
<dbReference type="InterPro" id="IPR012675">
    <property type="entry name" value="Beta-grasp_dom_sf"/>
</dbReference>
<dbReference type="InterPro" id="IPR027417">
    <property type="entry name" value="P-loop_NTPase"/>
</dbReference>
<dbReference type="PANTHER" id="PTHR23305:SF18">
    <property type="entry name" value="OBG-TYPE G DOMAIN-CONTAINING PROTEIN"/>
    <property type="match status" value="1"/>
</dbReference>
<dbReference type="InterPro" id="IPR031167">
    <property type="entry name" value="G_OBG"/>
</dbReference>
<dbReference type="GO" id="GO:0046872">
    <property type="term" value="F:metal ion binding"/>
    <property type="evidence" value="ECO:0007669"/>
    <property type="project" value="UniProtKB-KW"/>
</dbReference>
<dbReference type="GO" id="GO:0005737">
    <property type="term" value="C:cytoplasm"/>
    <property type="evidence" value="ECO:0007669"/>
    <property type="project" value="TreeGrafter"/>
</dbReference>
<dbReference type="PRINTS" id="PR00326">
    <property type="entry name" value="GTP1OBG"/>
</dbReference>
<dbReference type="SUPFAM" id="SSF81271">
    <property type="entry name" value="TGS-like"/>
    <property type="match status" value="1"/>
</dbReference>
<organism evidence="7 8">
    <name type="scientific">Candidatus Berkelbacteria bacterium Gr01-1014_85</name>
    <dbReference type="NCBI Taxonomy" id="2017150"/>
    <lineage>
        <taxon>Bacteria</taxon>
        <taxon>Candidatus Berkelbacteria</taxon>
    </lineage>
</organism>
<accession>A0A554JDI2</accession>
<reference evidence="7 8" key="1">
    <citation type="submission" date="2017-08" db="EMBL/GenBank/DDBJ databases">
        <title>Mechanisms for carbon and nitrogen cycling indicate functional differentiation within the Candidate Phyla Radiation.</title>
        <authorList>
            <person name="Danczak R.E."/>
            <person name="Johnston M.D."/>
            <person name="Kenah C."/>
            <person name="Slattery M."/>
            <person name="Wrighton K.C."/>
            <person name="Wilkins M.J."/>
        </authorList>
    </citation>
    <scope>NUCLEOTIDE SEQUENCE [LARGE SCALE GENOMIC DNA]</scope>
    <source>
        <strain evidence="7">Gr01-1014_85</strain>
    </source>
</reference>
<dbReference type="PANTHER" id="PTHR23305">
    <property type="entry name" value="OBG GTPASE FAMILY"/>
    <property type="match status" value="1"/>
</dbReference>
<dbReference type="Gene3D" id="1.10.150.300">
    <property type="entry name" value="TGS-like domain"/>
    <property type="match status" value="1"/>
</dbReference>
<sequence length="374" mass="40799">MSLKIGIVGLPNVGKSTLFNALVRRQLAEAANHPFTTIEPNVGQVELPDSRLDRLAEIVKPAQIVPALVKFVDIAGIIKGASLGQGLGNQFLAHIRETDALVMVVRGFQASQVIHVAGRIDPRADAEVVLTELILADLATLSKRLESWRKERPTPGQAILSAAERQLLLNLQERALANLDAGRLAKVGLSQEEIKLLSAEIPLLTLKPMLIVANVDEAEAGLTADQVATNWQLSDWLNEQKLELLPLAVQTESELVGLEYTEAADYLASLNLVEPGLNRLIRHGFNLLKLQTFFTAGPKEVRAWTVSQECPAPLAAGVIHTDFTKAFIRAEVISFQDYVEYQGEAGAKAAGRWRSEGKDYLVQDGDVINFRVGV</sequence>
<dbReference type="Pfam" id="PF01926">
    <property type="entry name" value="MMR_HSR1"/>
    <property type="match status" value="1"/>
</dbReference>
<keyword evidence="3 5" id="KW-0067">ATP-binding</keyword>
<feature type="binding site" evidence="5">
    <location>
        <begin position="12"/>
        <end position="17"/>
    </location>
    <ligand>
        <name>ATP</name>
        <dbReference type="ChEBI" id="CHEBI:30616"/>
    </ligand>
</feature>
<keyword evidence="2 5" id="KW-0547">Nucleotide-binding</keyword>
<dbReference type="InterPro" id="IPR004396">
    <property type="entry name" value="ATPase_YchF/OLA1"/>
</dbReference>
<keyword evidence="4" id="KW-0460">Magnesium</keyword>
<dbReference type="Proteomes" id="UP000316253">
    <property type="component" value="Unassembled WGS sequence"/>
</dbReference>
<gene>
    <name evidence="5" type="primary">ychF</name>
    <name evidence="7" type="ORF">CEO22_121</name>
</gene>
<evidence type="ECO:0000256" key="1">
    <source>
        <dbReference type="ARBA" id="ARBA00022723"/>
    </source>
</evidence>
<dbReference type="GO" id="GO:0005525">
    <property type="term" value="F:GTP binding"/>
    <property type="evidence" value="ECO:0007669"/>
    <property type="project" value="InterPro"/>
</dbReference>
<dbReference type="SUPFAM" id="SSF52540">
    <property type="entry name" value="P-loop containing nucleoside triphosphate hydrolases"/>
    <property type="match status" value="1"/>
</dbReference>
<evidence type="ECO:0000259" key="6">
    <source>
        <dbReference type="PROSITE" id="PS51710"/>
    </source>
</evidence>
<evidence type="ECO:0000256" key="5">
    <source>
        <dbReference type="HAMAP-Rule" id="MF_00944"/>
    </source>
</evidence>
<dbReference type="Pfam" id="PF06071">
    <property type="entry name" value="YchF-GTPase_C"/>
    <property type="match status" value="1"/>
</dbReference>
<evidence type="ECO:0000313" key="7">
    <source>
        <dbReference type="EMBL" id="TSC66389.1"/>
    </source>
</evidence>
<dbReference type="InterPro" id="IPR041706">
    <property type="entry name" value="YchF_N"/>
</dbReference>
<dbReference type="HAMAP" id="MF_00944">
    <property type="entry name" value="YchF_OLA1_ATPase"/>
    <property type="match status" value="1"/>
</dbReference>
<dbReference type="AlphaFoldDB" id="A0A554JDI2"/>